<dbReference type="InterPro" id="IPR036291">
    <property type="entry name" value="NAD(P)-bd_dom_sf"/>
</dbReference>
<dbReference type="Proteomes" id="UP001193389">
    <property type="component" value="Chromosome"/>
</dbReference>
<gene>
    <name evidence="4" type="ORF">AQPE_2043</name>
</gene>
<dbReference type="Pfam" id="PF00106">
    <property type="entry name" value="adh_short"/>
    <property type="match status" value="1"/>
</dbReference>
<sequence length="242" mass="27003">MNKTALITGAARRIGKAMAQHLASQGWNIAIHYNRSELEARQFCDELVGAYPNQQFEIFKANLNLPNEVELLIPQVIQKMQVIDLLINNASVFEPAQLGDTTTEFLDRQMNVNFKAPFILMHDFAKSFKSGVIVNFVDTRIVTNQSNFAAYSISKKALWELTKMAALEFGPDIRVNAIAPGLTLPPEEKGEDYLLKLAEKIAMKRPGGLEPILKSLDFILNNDYLTGQLLFCDGGENLGLTK</sequence>
<evidence type="ECO:0000256" key="3">
    <source>
        <dbReference type="RuleBase" id="RU000363"/>
    </source>
</evidence>
<dbReference type="PANTHER" id="PTHR43639">
    <property type="entry name" value="OXIDOREDUCTASE, SHORT-CHAIN DEHYDROGENASE/REDUCTASE FAMILY (AFU_ORTHOLOGUE AFUA_5G02870)"/>
    <property type="match status" value="1"/>
</dbReference>
<dbReference type="InterPro" id="IPR020904">
    <property type="entry name" value="Sc_DH/Rdtase_CS"/>
</dbReference>
<dbReference type="PROSITE" id="PS00061">
    <property type="entry name" value="ADH_SHORT"/>
    <property type="match status" value="1"/>
</dbReference>
<accession>A0A5K7S988</accession>
<dbReference type="Gene3D" id="3.40.50.720">
    <property type="entry name" value="NAD(P)-binding Rossmann-like Domain"/>
    <property type="match status" value="1"/>
</dbReference>
<dbReference type="EMBL" id="AP018694">
    <property type="protein sequence ID" value="BBE17884.1"/>
    <property type="molecule type" value="Genomic_DNA"/>
</dbReference>
<comment type="similarity">
    <text evidence="1 3">Belongs to the short-chain dehydrogenases/reductases (SDR) family.</text>
</comment>
<evidence type="ECO:0000313" key="5">
    <source>
        <dbReference type="Proteomes" id="UP001193389"/>
    </source>
</evidence>
<evidence type="ECO:0000256" key="1">
    <source>
        <dbReference type="ARBA" id="ARBA00006484"/>
    </source>
</evidence>
<keyword evidence="2" id="KW-0560">Oxidoreductase</keyword>
<dbReference type="InterPro" id="IPR002347">
    <property type="entry name" value="SDR_fam"/>
</dbReference>
<protein>
    <submittedName>
        <fullName evidence="4">FolM Alternative dihydrofolate reductase 1</fullName>
    </submittedName>
</protein>
<organism evidence="4 5">
    <name type="scientific">Aquipluma nitroreducens</name>
    <dbReference type="NCBI Taxonomy" id="2010828"/>
    <lineage>
        <taxon>Bacteria</taxon>
        <taxon>Pseudomonadati</taxon>
        <taxon>Bacteroidota</taxon>
        <taxon>Bacteroidia</taxon>
        <taxon>Marinilabiliales</taxon>
        <taxon>Prolixibacteraceae</taxon>
        <taxon>Aquipluma</taxon>
    </lineage>
</organism>
<evidence type="ECO:0000313" key="4">
    <source>
        <dbReference type="EMBL" id="BBE17884.1"/>
    </source>
</evidence>
<dbReference type="RefSeq" id="WP_318350845.1">
    <property type="nucleotide sequence ID" value="NZ_AP018694.1"/>
</dbReference>
<dbReference type="GO" id="GO:0016491">
    <property type="term" value="F:oxidoreductase activity"/>
    <property type="evidence" value="ECO:0007669"/>
    <property type="project" value="UniProtKB-KW"/>
</dbReference>
<dbReference type="SUPFAM" id="SSF51735">
    <property type="entry name" value="NAD(P)-binding Rossmann-fold domains"/>
    <property type="match status" value="1"/>
</dbReference>
<reference evidence="4" key="1">
    <citation type="journal article" date="2020" name="Int. J. Syst. Evol. Microbiol.">
        <title>Aquipluma nitroreducens gen. nov. sp. nov., a novel facultatively anaerobic bacterium isolated from a freshwater lake.</title>
        <authorList>
            <person name="Watanabe M."/>
            <person name="Kojima H."/>
            <person name="Fukui M."/>
        </authorList>
    </citation>
    <scope>NUCLEOTIDE SEQUENCE</scope>
    <source>
        <strain evidence="4">MeG22</strain>
    </source>
</reference>
<name>A0A5K7S988_9BACT</name>
<keyword evidence="5" id="KW-1185">Reference proteome</keyword>
<dbReference type="KEGG" id="anf:AQPE_2043"/>
<dbReference type="PRINTS" id="PR00081">
    <property type="entry name" value="GDHRDH"/>
</dbReference>
<proteinExistence type="inferred from homology"/>
<dbReference type="PRINTS" id="PR00080">
    <property type="entry name" value="SDRFAMILY"/>
</dbReference>
<evidence type="ECO:0000256" key="2">
    <source>
        <dbReference type="ARBA" id="ARBA00023002"/>
    </source>
</evidence>
<dbReference type="PANTHER" id="PTHR43639:SF1">
    <property type="entry name" value="SHORT-CHAIN DEHYDROGENASE_REDUCTASE FAMILY PROTEIN"/>
    <property type="match status" value="1"/>
</dbReference>
<dbReference type="AlphaFoldDB" id="A0A5K7S988"/>